<keyword evidence="3" id="KW-1185">Reference proteome</keyword>
<dbReference type="RefSeq" id="WP_184676143.1">
    <property type="nucleotide sequence ID" value="NZ_JACHGY010000001.1"/>
</dbReference>
<protein>
    <recommendedName>
        <fullName evidence="1">N-acetylmuramoyl-L-alanine amidase domain-containing protein</fullName>
    </recommendedName>
</protein>
<dbReference type="GO" id="GO:0008745">
    <property type="term" value="F:N-acetylmuramoyl-L-alanine amidase activity"/>
    <property type="evidence" value="ECO:0007669"/>
    <property type="project" value="InterPro"/>
</dbReference>
<name>A0A7X0H6L7_9BACT</name>
<dbReference type="AlphaFoldDB" id="A0A7X0H6L7"/>
<evidence type="ECO:0000313" key="3">
    <source>
        <dbReference type="Proteomes" id="UP000541810"/>
    </source>
</evidence>
<dbReference type="SUPFAM" id="SSF55846">
    <property type="entry name" value="N-acetylmuramoyl-L-alanine amidase-like"/>
    <property type="match status" value="1"/>
</dbReference>
<dbReference type="InterPro" id="IPR002502">
    <property type="entry name" value="Amidase_domain"/>
</dbReference>
<organism evidence="2 3">
    <name type="scientific">Algisphaera agarilytica</name>
    <dbReference type="NCBI Taxonomy" id="1385975"/>
    <lineage>
        <taxon>Bacteria</taxon>
        <taxon>Pseudomonadati</taxon>
        <taxon>Planctomycetota</taxon>
        <taxon>Phycisphaerae</taxon>
        <taxon>Phycisphaerales</taxon>
        <taxon>Phycisphaeraceae</taxon>
        <taxon>Algisphaera</taxon>
    </lineage>
</organism>
<dbReference type="CDD" id="cd06583">
    <property type="entry name" value="PGRP"/>
    <property type="match status" value="1"/>
</dbReference>
<evidence type="ECO:0000313" key="2">
    <source>
        <dbReference type="EMBL" id="MBB6428739.1"/>
    </source>
</evidence>
<dbReference type="Pfam" id="PF01510">
    <property type="entry name" value="Amidase_2"/>
    <property type="match status" value="1"/>
</dbReference>
<accession>A0A7X0H6L7</accession>
<comment type="caution">
    <text evidence="2">The sequence shown here is derived from an EMBL/GenBank/DDBJ whole genome shotgun (WGS) entry which is preliminary data.</text>
</comment>
<sequence length="211" mass="23318">MPERRTILVLGSLVLGMTLTAGLLRVLEPGAVPPIAGVTLMSVERNATERPEDKLFDTTAQARPWRAIVIHDSRTLVGSYDAIDKAHRKSGKDGCGYHLVVNNGTGDDDGRIELGYRWKFQESGDYLVGPNAPWYHQNAIGICVVGNADEQPFTDAQMRELTWLVRQLQQQYDIPAEYVFIDMGVDTHAPAKHFSGPRFRSGLLGGSLVSR</sequence>
<proteinExistence type="predicted"/>
<feature type="domain" description="N-acetylmuramoyl-L-alanine amidase" evidence="1">
    <location>
        <begin position="62"/>
        <end position="179"/>
    </location>
</feature>
<evidence type="ECO:0000259" key="1">
    <source>
        <dbReference type="Pfam" id="PF01510"/>
    </source>
</evidence>
<dbReference type="Gene3D" id="3.40.80.10">
    <property type="entry name" value="Peptidoglycan recognition protein-like"/>
    <property type="match status" value="1"/>
</dbReference>
<reference evidence="2 3" key="1">
    <citation type="submission" date="2020-08" db="EMBL/GenBank/DDBJ databases">
        <title>Genomic Encyclopedia of Type Strains, Phase IV (KMG-IV): sequencing the most valuable type-strain genomes for metagenomic binning, comparative biology and taxonomic classification.</title>
        <authorList>
            <person name="Goeker M."/>
        </authorList>
    </citation>
    <scope>NUCLEOTIDE SEQUENCE [LARGE SCALE GENOMIC DNA]</scope>
    <source>
        <strain evidence="2 3">DSM 103725</strain>
    </source>
</reference>
<dbReference type="InterPro" id="IPR036505">
    <property type="entry name" value="Amidase/PGRP_sf"/>
</dbReference>
<dbReference type="Proteomes" id="UP000541810">
    <property type="component" value="Unassembled WGS sequence"/>
</dbReference>
<gene>
    <name evidence="2" type="ORF">HNQ40_000545</name>
</gene>
<dbReference type="GO" id="GO:0009253">
    <property type="term" value="P:peptidoglycan catabolic process"/>
    <property type="evidence" value="ECO:0007669"/>
    <property type="project" value="InterPro"/>
</dbReference>
<dbReference type="EMBL" id="JACHGY010000001">
    <property type="protein sequence ID" value="MBB6428739.1"/>
    <property type="molecule type" value="Genomic_DNA"/>
</dbReference>